<dbReference type="FunFam" id="3.40.50.300:FF:001280">
    <property type="entry name" value="Related to 6-phosphofructo-2-kinase"/>
    <property type="match status" value="1"/>
</dbReference>
<dbReference type="InterPro" id="IPR013079">
    <property type="entry name" value="6Phosfructo_kin"/>
</dbReference>
<proteinExistence type="predicted"/>
<feature type="domain" description="6-phosphofructo-2-kinase" evidence="4">
    <location>
        <begin position="142"/>
        <end position="362"/>
    </location>
</feature>
<dbReference type="EMBL" id="JOWA01000143">
    <property type="protein sequence ID" value="KEZ39658.1"/>
    <property type="molecule type" value="Genomic_DNA"/>
</dbReference>
<evidence type="ECO:0000259" key="4">
    <source>
        <dbReference type="Pfam" id="PF01591"/>
    </source>
</evidence>
<dbReference type="SUPFAM" id="SSF52540">
    <property type="entry name" value="P-loop containing nucleoside triphosphate hydrolases"/>
    <property type="match status" value="1"/>
</dbReference>
<keyword evidence="1" id="KW-0547">Nucleotide-binding</keyword>
<dbReference type="GO" id="GO:0004331">
    <property type="term" value="F:fructose-2,6-bisphosphate 2-phosphatase activity"/>
    <property type="evidence" value="ECO:0007669"/>
    <property type="project" value="TreeGrafter"/>
</dbReference>
<evidence type="ECO:0000313" key="6">
    <source>
        <dbReference type="Proteomes" id="UP000028545"/>
    </source>
</evidence>
<dbReference type="RefSeq" id="XP_016639457.1">
    <property type="nucleotide sequence ID" value="XM_016790947.1"/>
</dbReference>
<reference evidence="5 6" key="1">
    <citation type="journal article" date="2014" name="Genome Announc.">
        <title>Draft genome sequence of the pathogenic fungus Scedosporium apiospermum.</title>
        <authorList>
            <person name="Vandeputte P."/>
            <person name="Ghamrawi S."/>
            <person name="Rechenmann M."/>
            <person name="Iltis A."/>
            <person name="Giraud S."/>
            <person name="Fleury M."/>
            <person name="Thornton C."/>
            <person name="Delhaes L."/>
            <person name="Meyer W."/>
            <person name="Papon N."/>
            <person name="Bouchara J.P."/>
        </authorList>
    </citation>
    <scope>NUCLEOTIDE SEQUENCE [LARGE SCALE GENOMIC DNA]</scope>
    <source>
        <strain evidence="5 6">IHEM 14462</strain>
    </source>
</reference>
<dbReference type="CDD" id="cd07067">
    <property type="entry name" value="HP_PGM_like"/>
    <property type="match status" value="1"/>
</dbReference>
<dbReference type="VEuPathDB" id="FungiDB:SAPIO_CDS9596"/>
<dbReference type="OrthoDB" id="267323at2759"/>
<keyword evidence="2" id="KW-0067">ATP-binding</keyword>
<dbReference type="InterPro" id="IPR027417">
    <property type="entry name" value="P-loop_NTPase"/>
</dbReference>
<dbReference type="Proteomes" id="UP000028545">
    <property type="component" value="Unassembled WGS sequence"/>
</dbReference>
<dbReference type="GO" id="GO:0006003">
    <property type="term" value="P:fructose 2,6-bisphosphate metabolic process"/>
    <property type="evidence" value="ECO:0007669"/>
    <property type="project" value="InterPro"/>
</dbReference>
<dbReference type="OMA" id="VKTHVFH"/>
<dbReference type="PIRSF" id="PIRSF000709">
    <property type="entry name" value="6PFK_2-Ptase"/>
    <property type="match status" value="1"/>
</dbReference>
<dbReference type="HOGENOM" id="CLU_006383_0_2_1"/>
<dbReference type="InterPro" id="IPR013078">
    <property type="entry name" value="His_Pase_superF_clade-1"/>
</dbReference>
<evidence type="ECO:0000256" key="3">
    <source>
        <dbReference type="SAM" id="MobiDB-lite"/>
    </source>
</evidence>
<dbReference type="GO" id="GO:0003873">
    <property type="term" value="F:6-phosphofructo-2-kinase activity"/>
    <property type="evidence" value="ECO:0007669"/>
    <property type="project" value="InterPro"/>
</dbReference>
<keyword evidence="6" id="KW-1185">Reference proteome</keyword>
<dbReference type="FunFam" id="3.40.50.1240:FF:000031">
    <property type="entry name" value="6-phosphofructo-2-kinase/fructose-2, 6-bisphosphatase"/>
    <property type="match status" value="1"/>
</dbReference>
<dbReference type="PRINTS" id="PR00991">
    <property type="entry name" value="6PFRUCTKNASE"/>
</dbReference>
<dbReference type="AlphaFoldDB" id="A0A084FX46"/>
<sequence length="654" mass="74302">MYPSAPTAEDRRESLQSRLRASLGPPPLDMESAVVDDDDTADNDNGTRTRTSSSNSNGNSTSDTTSNTSVTASLSPLVSPRPELGVVHDYDHALSLLETDDDRTAQIAANAPRYRRKSSTFIDAIHDTPEEQDRAPAQLYSTMSGRLFHSGRIAIVMVGLPARGKTHICVSLSRYLQWLGVKTRIFHLGDYRRATVGNHGAVPEDYFFPNASPASVILRQKILKKCREDIYAWLNHENGQVAIYDAVNPTAAGRRSLAKEFSRHDVQTLFIESFVDDERILNENARNVKISSPDFEGMNPDEAARLYLKRIEAKIPVFETMNETELNFIKMINAGQKFFYNNVSFNYLSHRIVFYLTNLHIKSRATYFVRAGVTTEEDSYKADAPLSEEGFAYARRMSETLLKHREEKRKKVIDEGGADIPLKPLTVWTSTRLRTIQTAEYLKGKGYKVRQRSQMSQINPGVCERLTERTIRRRYPDEIEKHERDPYHHRYPRAESYHDLAVRLEPIILELEREQNDLLIIAHESVLRVLYAYLMHCSTMDIPFLKFPRDEIIEIIPAAYQNESNRIHIPGIDPRIVPGSPQDIRIPVPPGVGSGQMSPIPGLSSPAEPADKILEKFSFDKHKFEKNKPLQTPPSEKPPFKLMETVADKIHDDD</sequence>
<dbReference type="InterPro" id="IPR029033">
    <property type="entry name" value="His_PPase_superfam"/>
</dbReference>
<feature type="region of interest" description="Disordered" evidence="3">
    <location>
        <begin position="1"/>
        <end position="79"/>
    </location>
</feature>
<feature type="region of interest" description="Disordered" evidence="3">
    <location>
        <begin position="623"/>
        <end position="654"/>
    </location>
</feature>
<dbReference type="PANTHER" id="PTHR10606">
    <property type="entry name" value="6-PHOSPHOFRUCTO-2-KINASE/FRUCTOSE-2,6-BISPHOSPHATASE"/>
    <property type="match status" value="1"/>
</dbReference>
<feature type="compositionally biased region" description="Low complexity" evidence="3">
    <location>
        <begin position="43"/>
        <end position="69"/>
    </location>
</feature>
<evidence type="ECO:0000313" key="5">
    <source>
        <dbReference type="EMBL" id="KEZ39658.1"/>
    </source>
</evidence>
<dbReference type="GO" id="GO:0006000">
    <property type="term" value="P:fructose metabolic process"/>
    <property type="evidence" value="ECO:0007669"/>
    <property type="project" value="InterPro"/>
</dbReference>
<dbReference type="KEGG" id="sapo:SAPIO_CDS9596"/>
<dbReference type="Gene3D" id="3.40.50.1240">
    <property type="entry name" value="Phosphoglycerate mutase-like"/>
    <property type="match status" value="1"/>
</dbReference>
<dbReference type="GO" id="GO:0005524">
    <property type="term" value="F:ATP binding"/>
    <property type="evidence" value="ECO:0007669"/>
    <property type="project" value="UniProtKB-KW"/>
</dbReference>
<accession>A0A084FX46</accession>
<organism evidence="5 6">
    <name type="scientific">Pseudallescheria apiosperma</name>
    <name type="common">Scedosporium apiospermum</name>
    <dbReference type="NCBI Taxonomy" id="563466"/>
    <lineage>
        <taxon>Eukaryota</taxon>
        <taxon>Fungi</taxon>
        <taxon>Dikarya</taxon>
        <taxon>Ascomycota</taxon>
        <taxon>Pezizomycotina</taxon>
        <taxon>Sordariomycetes</taxon>
        <taxon>Hypocreomycetidae</taxon>
        <taxon>Microascales</taxon>
        <taxon>Microascaceae</taxon>
        <taxon>Scedosporium</taxon>
    </lineage>
</organism>
<dbReference type="GO" id="GO:0005829">
    <property type="term" value="C:cytosol"/>
    <property type="evidence" value="ECO:0007669"/>
    <property type="project" value="TreeGrafter"/>
</dbReference>
<gene>
    <name evidence="5" type="ORF">SAPIO_CDS9596</name>
</gene>
<dbReference type="Gene3D" id="3.40.50.300">
    <property type="entry name" value="P-loop containing nucleotide triphosphate hydrolases"/>
    <property type="match status" value="1"/>
</dbReference>
<dbReference type="Pfam" id="PF01591">
    <property type="entry name" value="6PF2K"/>
    <property type="match status" value="1"/>
</dbReference>
<protein>
    <recommendedName>
        <fullName evidence="4">6-phosphofructo-2-kinase domain-containing protein</fullName>
    </recommendedName>
</protein>
<dbReference type="PANTHER" id="PTHR10606:SF39">
    <property type="entry name" value="6-PHOSPHOFRUCTO-2-KINASE_FRUCTOSE-2,6-BISPHOSPHATASE YLR345W-RELATED"/>
    <property type="match status" value="1"/>
</dbReference>
<comment type="caution">
    <text evidence="5">The sequence shown here is derived from an EMBL/GenBank/DDBJ whole genome shotgun (WGS) entry which is preliminary data.</text>
</comment>
<dbReference type="InterPro" id="IPR003094">
    <property type="entry name" value="6Pfruct_kin"/>
</dbReference>
<dbReference type="SMART" id="SM00855">
    <property type="entry name" value="PGAM"/>
    <property type="match status" value="1"/>
</dbReference>
<evidence type="ECO:0000256" key="2">
    <source>
        <dbReference type="ARBA" id="ARBA00022840"/>
    </source>
</evidence>
<dbReference type="Pfam" id="PF00300">
    <property type="entry name" value="His_Phos_1"/>
    <property type="match status" value="1"/>
</dbReference>
<dbReference type="SUPFAM" id="SSF53254">
    <property type="entry name" value="Phosphoglycerate mutase-like"/>
    <property type="match status" value="1"/>
</dbReference>
<dbReference type="GeneID" id="27728668"/>
<name>A0A084FX46_PSEDA</name>
<evidence type="ECO:0000256" key="1">
    <source>
        <dbReference type="ARBA" id="ARBA00022741"/>
    </source>
</evidence>